<organism evidence="1 2">
    <name type="scientific">Blumeria graminis f. sp. triticale</name>
    <dbReference type="NCBI Taxonomy" id="1689686"/>
    <lineage>
        <taxon>Eukaryota</taxon>
        <taxon>Fungi</taxon>
        <taxon>Dikarya</taxon>
        <taxon>Ascomycota</taxon>
        <taxon>Pezizomycotina</taxon>
        <taxon>Leotiomycetes</taxon>
        <taxon>Erysiphales</taxon>
        <taxon>Erysiphaceae</taxon>
        <taxon>Blumeria</taxon>
    </lineage>
</organism>
<dbReference type="Proteomes" id="UP000683417">
    <property type="component" value="Unassembled WGS sequence"/>
</dbReference>
<evidence type="ECO:0000313" key="2">
    <source>
        <dbReference type="Proteomes" id="UP000683417"/>
    </source>
</evidence>
<evidence type="ECO:0000313" key="1">
    <source>
        <dbReference type="EMBL" id="CAD6498892.1"/>
    </source>
</evidence>
<sequence>MSKECEGCILDGTLKLAGSLAVRLGLSLGLGIQDPQHGTDCESTTTSLW</sequence>
<reference evidence="1" key="1">
    <citation type="submission" date="2020-10" db="EMBL/GenBank/DDBJ databases">
        <authorList>
            <person name="Muller C M."/>
        </authorList>
    </citation>
    <scope>NUCLEOTIDE SEQUENCE</scope>
    <source>
        <strain evidence="1">THUN-12</strain>
    </source>
</reference>
<dbReference type="EMBL" id="CAJHIT010000001">
    <property type="protein sequence ID" value="CAD6498892.1"/>
    <property type="molecule type" value="Genomic_DNA"/>
</dbReference>
<proteinExistence type="predicted"/>
<protein>
    <submittedName>
        <fullName evidence="1">BgTH12-04550</fullName>
    </submittedName>
</protein>
<accession>A0A9W4GAY1</accession>
<comment type="caution">
    <text evidence="1">The sequence shown here is derived from an EMBL/GenBank/DDBJ whole genome shotgun (WGS) entry which is preliminary data.</text>
</comment>
<name>A0A9W4GAY1_BLUGR</name>
<gene>
    <name evidence="1" type="ORF">BGTH12_LOCUS250</name>
</gene>
<dbReference type="AlphaFoldDB" id="A0A9W4GAY1"/>